<dbReference type="EMBL" id="FONN01000010">
    <property type="protein sequence ID" value="SFE96921.1"/>
    <property type="molecule type" value="Genomic_DNA"/>
</dbReference>
<dbReference type="PANTHER" id="PTHR10192:SF28">
    <property type="entry name" value="MOLYBDOPTERIN MOLYBDENUMTRANSFERASE"/>
    <property type="match status" value="1"/>
</dbReference>
<comment type="pathway">
    <text evidence="1">Cofactor biosynthesis; molybdopterin biosynthesis.</text>
</comment>
<dbReference type="InterPro" id="IPR001453">
    <property type="entry name" value="MoaB/Mog_dom"/>
</dbReference>
<comment type="cofactor">
    <cofactor evidence="1">
        <name>Mg(2+)</name>
        <dbReference type="ChEBI" id="CHEBI:18420"/>
    </cofactor>
</comment>
<evidence type="ECO:0000256" key="2">
    <source>
        <dbReference type="SAM" id="MobiDB-lite"/>
    </source>
</evidence>
<dbReference type="SUPFAM" id="SSF53218">
    <property type="entry name" value="Molybdenum cofactor biosynthesis proteins"/>
    <property type="match status" value="1"/>
</dbReference>
<dbReference type="EC" id="2.10.1.1" evidence="1"/>
<dbReference type="InterPro" id="IPR036425">
    <property type="entry name" value="MoaB/Mog-like_dom_sf"/>
</dbReference>
<dbReference type="GO" id="GO:0006777">
    <property type="term" value="P:Mo-molybdopterin cofactor biosynthetic process"/>
    <property type="evidence" value="ECO:0007669"/>
    <property type="project" value="UniProtKB-UniRule"/>
</dbReference>
<dbReference type="GO" id="GO:0061599">
    <property type="term" value="F:molybdopterin molybdotransferase activity"/>
    <property type="evidence" value="ECO:0007669"/>
    <property type="project" value="UniProtKB-UniRule"/>
</dbReference>
<comment type="catalytic activity">
    <reaction evidence="1">
        <text>adenylyl-molybdopterin + molybdate = Mo-molybdopterin + AMP + H(+)</text>
        <dbReference type="Rhea" id="RHEA:35047"/>
        <dbReference type="ChEBI" id="CHEBI:15378"/>
        <dbReference type="ChEBI" id="CHEBI:36264"/>
        <dbReference type="ChEBI" id="CHEBI:62727"/>
        <dbReference type="ChEBI" id="CHEBI:71302"/>
        <dbReference type="ChEBI" id="CHEBI:456215"/>
    </reaction>
</comment>
<dbReference type="CDD" id="cd03522">
    <property type="entry name" value="MoeA_like"/>
    <property type="match status" value="1"/>
</dbReference>
<comment type="similarity">
    <text evidence="1">Belongs to the MoeA family.</text>
</comment>
<comment type="function">
    <text evidence="1">Catalyzes the insertion of molybdate into adenylated molybdopterin with the concomitant release of AMP.</text>
</comment>
<gene>
    <name evidence="4" type="ORF">SAMN04487969_11081</name>
</gene>
<organism evidence="4 5">
    <name type="scientific">Paenibacillus algorifonticola</name>
    <dbReference type="NCBI Taxonomy" id="684063"/>
    <lineage>
        <taxon>Bacteria</taxon>
        <taxon>Bacillati</taxon>
        <taxon>Bacillota</taxon>
        <taxon>Bacilli</taxon>
        <taxon>Bacillales</taxon>
        <taxon>Paenibacillaceae</taxon>
        <taxon>Paenibacillus</taxon>
    </lineage>
</organism>
<evidence type="ECO:0000256" key="1">
    <source>
        <dbReference type="RuleBase" id="RU365090"/>
    </source>
</evidence>
<keyword evidence="5" id="KW-1185">Reference proteome</keyword>
<dbReference type="Proteomes" id="UP000183410">
    <property type="component" value="Unassembled WGS sequence"/>
</dbReference>
<evidence type="ECO:0000259" key="3">
    <source>
        <dbReference type="SMART" id="SM00852"/>
    </source>
</evidence>
<dbReference type="GO" id="GO:0046872">
    <property type="term" value="F:metal ion binding"/>
    <property type="evidence" value="ECO:0007669"/>
    <property type="project" value="UniProtKB-UniRule"/>
</dbReference>
<sequence length="358" mass="38794">MSSSGQHKQQEQAVTAAEPSMESKTVLKEISVYDAIGLRLAHDLTRIVPGEFKGRIFKKGHIITEADIPNLLDIGKEHIYIMELAAGELHEDDAANRMAKALCGDGIWLSEPHEGKVSMKSELLGLVEVDEALVHAINSLGEIALATVKTNSVVKKDGQLAATRAIPLVVSESKVEEVERLAAEYRSAHEGAAPLRVKPFRKLRVGLLTTGGEVYGGRIEDKFGPAVRSKLEAFGSEVIEQRFAPDDKQVIVNEINYLLRQDYDMILVTGGMSVDPDDRTPGAIKASGAHIVSYGTPMLPGSMLLMGYLNEVPILGLPGCVMHDPFTSFDVLLARILAGHQIVKEDITQLGYGGLYGC</sequence>
<protein>
    <recommendedName>
        <fullName evidence="1">Molybdopterin molybdenumtransferase</fullName>
        <ecNumber evidence="1">2.10.1.1</ecNumber>
    </recommendedName>
</protein>
<dbReference type="GO" id="GO:0005829">
    <property type="term" value="C:cytosol"/>
    <property type="evidence" value="ECO:0007669"/>
    <property type="project" value="TreeGrafter"/>
</dbReference>
<proteinExistence type="inferred from homology"/>
<dbReference type="UniPathway" id="UPA00344"/>
<keyword evidence="1" id="KW-0460">Magnesium</keyword>
<dbReference type="Gene3D" id="3.40.980.10">
    <property type="entry name" value="MoaB/Mog-like domain"/>
    <property type="match status" value="1"/>
</dbReference>
<evidence type="ECO:0000313" key="5">
    <source>
        <dbReference type="Proteomes" id="UP000183410"/>
    </source>
</evidence>
<evidence type="ECO:0000313" key="4">
    <source>
        <dbReference type="EMBL" id="SFE96921.1"/>
    </source>
</evidence>
<dbReference type="SMART" id="SM00852">
    <property type="entry name" value="MoCF_biosynth"/>
    <property type="match status" value="1"/>
</dbReference>
<dbReference type="InterPro" id="IPR038987">
    <property type="entry name" value="MoeA-like"/>
</dbReference>
<keyword evidence="1" id="KW-0501">Molybdenum cofactor biosynthesis</keyword>
<dbReference type="AlphaFoldDB" id="A0A1I2EX91"/>
<keyword evidence="1" id="KW-0479">Metal-binding</keyword>
<keyword evidence="1" id="KW-0808">Transferase</keyword>
<keyword evidence="1" id="KW-0500">Molybdenum</keyword>
<feature type="compositionally biased region" description="Polar residues" evidence="2">
    <location>
        <begin position="1"/>
        <end position="13"/>
    </location>
</feature>
<feature type="region of interest" description="Disordered" evidence="2">
    <location>
        <begin position="1"/>
        <end position="20"/>
    </location>
</feature>
<reference evidence="5" key="1">
    <citation type="submission" date="2016-10" db="EMBL/GenBank/DDBJ databases">
        <authorList>
            <person name="Varghese N."/>
            <person name="Submissions S."/>
        </authorList>
    </citation>
    <scope>NUCLEOTIDE SEQUENCE [LARGE SCALE GENOMIC DNA]</scope>
    <source>
        <strain evidence="5">CGMCC 1.10223</strain>
    </source>
</reference>
<accession>A0A1I2EX91</accession>
<name>A0A1I2EX91_9BACL</name>
<dbReference type="Pfam" id="PF00994">
    <property type="entry name" value="MoCF_biosynth"/>
    <property type="match status" value="1"/>
</dbReference>
<feature type="domain" description="MoaB/Mog" evidence="3">
    <location>
        <begin position="206"/>
        <end position="338"/>
    </location>
</feature>
<dbReference type="PANTHER" id="PTHR10192">
    <property type="entry name" value="MOLYBDOPTERIN BIOSYNTHESIS PROTEIN"/>
    <property type="match status" value="1"/>
</dbReference>